<gene>
    <name evidence="8" type="ORF">A8M32_19810</name>
</gene>
<keyword evidence="5 7" id="KW-1133">Transmembrane helix</keyword>
<evidence type="ECO:0000256" key="5">
    <source>
        <dbReference type="ARBA" id="ARBA00022989"/>
    </source>
</evidence>
<name>A0A1E3V7Z3_9HYPH</name>
<evidence type="ECO:0000256" key="6">
    <source>
        <dbReference type="ARBA" id="ARBA00023136"/>
    </source>
</evidence>
<dbReference type="InterPro" id="IPR050833">
    <property type="entry name" value="Poly_Biosynth_Transport"/>
</dbReference>
<dbReference type="GO" id="GO:0005886">
    <property type="term" value="C:plasma membrane"/>
    <property type="evidence" value="ECO:0007669"/>
    <property type="project" value="UniProtKB-SubCell"/>
</dbReference>
<protein>
    <submittedName>
        <fullName evidence="8">Lipopolysaccharide biosynthesis protein</fullName>
    </submittedName>
</protein>
<feature type="transmembrane region" description="Helical" evidence="7">
    <location>
        <begin position="302"/>
        <end position="325"/>
    </location>
</feature>
<evidence type="ECO:0000256" key="3">
    <source>
        <dbReference type="ARBA" id="ARBA00022475"/>
    </source>
</evidence>
<proteinExistence type="inferred from homology"/>
<dbReference type="EMBL" id="LYBW01000061">
    <property type="protein sequence ID" value="ODR89567.1"/>
    <property type="molecule type" value="Genomic_DNA"/>
</dbReference>
<feature type="transmembrane region" description="Helical" evidence="7">
    <location>
        <begin position="346"/>
        <end position="366"/>
    </location>
</feature>
<feature type="transmembrane region" description="Helical" evidence="7">
    <location>
        <begin position="101"/>
        <end position="121"/>
    </location>
</feature>
<feature type="transmembrane region" description="Helical" evidence="7">
    <location>
        <begin position="33"/>
        <end position="57"/>
    </location>
</feature>
<feature type="transmembrane region" description="Helical" evidence="7">
    <location>
        <begin position="133"/>
        <end position="154"/>
    </location>
</feature>
<keyword evidence="3" id="KW-1003">Cell membrane</keyword>
<evidence type="ECO:0000256" key="1">
    <source>
        <dbReference type="ARBA" id="ARBA00004651"/>
    </source>
</evidence>
<dbReference type="Proteomes" id="UP000094342">
    <property type="component" value="Unassembled WGS sequence"/>
</dbReference>
<feature type="transmembrane region" description="Helical" evidence="7">
    <location>
        <begin position="440"/>
        <end position="460"/>
    </location>
</feature>
<evidence type="ECO:0000313" key="9">
    <source>
        <dbReference type="Proteomes" id="UP000094342"/>
    </source>
</evidence>
<organism evidence="8 9">
    <name type="scientific">Sinorhizobium alkalisoli</name>
    <dbReference type="NCBI Taxonomy" id="1752398"/>
    <lineage>
        <taxon>Bacteria</taxon>
        <taxon>Pseudomonadati</taxon>
        <taxon>Pseudomonadota</taxon>
        <taxon>Alphaproteobacteria</taxon>
        <taxon>Hyphomicrobiales</taxon>
        <taxon>Rhizobiaceae</taxon>
        <taxon>Sinorhizobium/Ensifer group</taxon>
        <taxon>Sinorhizobium</taxon>
    </lineage>
</organism>
<sequence>MFWTALSMGALAVAELVALLVLARLLSPNEFGLYAAALVVIKFSAIFEGLGVAPAIVQRPELEERHLRVGFTLSLILSIFVAGLVWTTAPAIADVLRLPELAPVVRICCIIFLCQGVAMVAQACAQRALRFRWLAAVDACAFAIGFVIVGPVLAVLGFGIWALVGALVTQHFVRMLAILVGQSHPKRLMLERRAIGELLYFGGGFTLARIFNYLASQVDRLVVGRWLGAEALGVYSLASQLMTTPAVIVGQILDRVLFPTMALVQQEQTRLARAYRSSVAACALLVLPASVVVAIVAPEIVLVLLGAGWQGVVAPLQILACGMLFRTSYKLSDSVSRATGVVYARAWRQAIFVTAVALGAVIGQSWGVTGVAFGVVAAVATNFMLMAQLSLRVTGLSWFEFAAAHFPGIALAGVVGSGVWVTADLLRQAQVTPLTILLEVALLSCAAGLVLCSVLPALFLGRDGRSALRLVAGMAPWLQRSRPG</sequence>
<feature type="transmembrane region" description="Helical" evidence="7">
    <location>
        <begin position="274"/>
        <end position="296"/>
    </location>
</feature>
<comment type="caution">
    <text evidence="8">The sequence shown here is derived from an EMBL/GenBank/DDBJ whole genome shotgun (WGS) entry which is preliminary data.</text>
</comment>
<accession>A0A1E3V7Z3</accession>
<evidence type="ECO:0000256" key="4">
    <source>
        <dbReference type="ARBA" id="ARBA00022692"/>
    </source>
</evidence>
<feature type="transmembrane region" description="Helical" evidence="7">
    <location>
        <begin position="69"/>
        <end position="89"/>
    </location>
</feature>
<reference evidence="9" key="1">
    <citation type="submission" date="2016-05" db="EMBL/GenBank/DDBJ databases">
        <authorList>
            <person name="Li Y."/>
        </authorList>
    </citation>
    <scope>NUCLEOTIDE SEQUENCE [LARGE SCALE GENOMIC DNA]</scope>
    <source>
        <strain evidence="9">YIC4027</strain>
    </source>
</reference>
<evidence type="ECO:0000256" key="7">
    <source>
        <dbReference type="SAM" id="Phobius"/>
    </source>
</evidence>
<feature type="transmembrane region" description="Helical" evidence="7">
    <location>
        <begin position="398"/>
        <end position="420"/>
    </location>
</feature>
<keyword evidence="4 7" id="KW-0812">Transmembrane</keyword>
<dbReference type="CDD" id="cd13127">
    <property type="entry name" value="MATE_tuaB_like"/>
    <property type="match status" value="1"/>
</dbReference>
<evidence type="ECO:0000256" key="2">
    <source>
        <dbReference type="ARBA" id="ARBA00007430"/>
    </source>
</evidence>
<feature type="transmembrane region" description="Helical" evidence="7">
    <location>
        <begin position="160"/>
        <end position="182"/>
    </location>
</feature>
<dbReference type="AlphaFoldDB" id="A0A1E3V7Z3"/>
<comment type="subcellular location">
    <subcellularLocation>
        <location evidence="1">Cell membrane</location>
        <topology evidence="1">Multi-pass membrane protein</topology>
    </subcellularLocation>
</comment>
<dbReference type="STRING" id="1752398.A8M32_19810"/>
<keyword evidence="9" id="KW-1185">Reference proteome</keyword>
<dbReference type="PANTHER" id="PTHR30250:SF10">
    <property type="entry name" value="LIPOPOLYSACCHARIDE BIOSYNTHESIS PROTEIN WZXC"/>
    <property type="match status" value="1"/>
</dbReference>
<dbReference type="PANTHER" id="PTHR30250">
    <property type="entry name" value="PST FAMILY PREDICTED COLANIC ACID TRANSPORTER"/>
    <property type="match status" value="1"/>
</dbReference>
<feature type="transmembrane region" description="Helical" evidence="7">
    <location>
        <begin position="234"/>
        <end position="253"/>
    </location>
</feature>
<evidence type="ECO:0000313" key="8">
    <source>
        <dbReference type="EMBL" id="ODR89567.1"/>
    </source>
</evidence>
<dbReference type="Pfam" id="PF13440">
    <property type="entry name" value="Polysacc_synt_3"/>
    <property type="match status" value="1"/>
</dbReference>
<keyword evidence="6 7" id="KW-0472">Membrane</keyword>
<comment type="similarity">
    <text evidence="2">Belongs to the polysaccharide synthase family.</text>
</comment>
<feature type="transmembrane region" description="Helical" evidence="7">
    <location>
        <begin position="372"/>
        <end position="391"/>
    </location>
</feature>
<feature type="transmembrane region" description="Helical" evidence="7">
    <location>
        <begin position="194"/>
        <end position="214"/>
    </location>
</feature>